<keyword evidence="1" id="KW-1133">Transmembrane helix</keyword>
<accession>A0A5B8I231</accession>
<keyword evidence="4" id="KW-1185">Reference proteome</keyword>
<dbReference type="RefSeq" id="WP_098945525.1">
    <property type="nucleotide sequence ID" value="NZ_CP012750.1"/>
</dbReference>
<dbReference type="EMBL" id="CP102487">
    <property type="protein sequence ID" value="UUX58906.1"/>
    <property type="molecule type" value="Genomic_DNA"/>
</dbReference>
<proteinExistence type="predicted"/>
<evidence type="ECO:0000313" key="5">
    <source>
        <dbReference type="Proteomes" id="UP001060018"/>
    </source>
</evidence>
<dbReference type="Proteomes" id="UP000320717">
    <property type="component" value="Chromosome"/>
</dbReference>
<gene>
    <name evidence="2" type="ORF">FQA45_10825</name>
    <name evidence="3" type="ORF">NUH22_16690</name>
</gene>
<protein>
    <submittedName>
        <fullName evidence="3">Uncharacterized protein</fullName>
    </submittedName>
</protein>
<evidence type="ECO:0000256" key="1">
    <source>
        <dbReference type="SAM" id="Phobius"/>
    </source>
</evidence>
<keyword evidence="1" id="KW-0812">Transmembrane</keyword>
<dbReference type="AlphaFoldDB" id="A0A5B8I231"/>
<dbReference type="Proteomes" id="UP001060018">
    <property type="component" value="Chromosome"/>
</dbReference>
<evidence type="ECO:0000313" key="2">
    <source>
        <dbReference type="EMBL" id="QDY66775.1"/>
    </source>
</evidence>
<reference evidence="2 4" key="1">
    <citation type="submission" date="2019-07" db="EMBL/GenBank/DDBJ databases">
        <title>Complete Genome Sequence of drought tolerant Plant Growth-Promoting Rhizobacterium Glutamicibacter halophytocola DR408.</title>
        <authorList>
            <person name="Nishu S.D."/>
            <person name="Lee T.K."/>
        </authorList>
    </citation>
    <scope>NUCLEOTIDE SEQUENCE [LARGE SCALE GENOMIC DNA]</scope>
    <source>
        <strain evidence="2 4">DR408</strain>
    </source>
</reference>
<organism evidence="3 5">
    <name type="scientific">Glutamicibacter halophytocola</name>
    <dbReference type="NCBI Taxonomy" id="1933880"/>
    <lineage>
        <taxon>Bacteria</taxon>
        <taxon>Bacillati</taxon>
        <taxon>Actinomycetota</taxon>
        <taxon>Actinomycetes</taxon>
        <taxon>Micrococcales</taxon>
        <taxon>Micrococcaceae</taxon>
        <taxon>Glutamicibacter</taxon>
    </lineage>
</organism>
<name>A0A5B8I231_9MICC</name>
<evidence type="ECO:0000313" key="4">
    <source>
        <dbReference type="Proteomes" id="UP000320717"/>
    </source>
</evidence>
<dbReference type="EMBL" id="CP042260">
    <property type="protein sequence ID" value="QDY66775.1"/>
    <property type="molecule type" value="Genomic_DNA"/>
</dbReference>
<evidence type="ECO:0000313" key="3">
    <source>
        <dbReference type="EMBL" id="UUX58906.1"/>
    </source>
</evidence>
<feature type="transmembrane region" description="Helical" evidence="1">
    <location>
        <begin position="23"/>
        <end position="50"/>
    </location>
</feature>
<sequence>MVELLVHVPRGIILPESVLLSDWFAVLASFVAINTVLYLVLGLVKLLPVIRFKSGRGRERRSETRNIDPEASA</sequence>
<reference evidence="3" key="2">
    <citation type="journal article" date="2022" name="Pest Manag. Sci.">
        <title>Glutamicibacter halophytocola-mediated host fitness of potato tuber moth on Solanaceae crops.</title>
        <authorList>
            <person name="Wang W."/>
            <person name="Xiao G."/>
            <person name="Du G."/>
            <person name="Chang L."/>
            <person name="Yang Y."/>
            <person name="Ye J."/>
            <person name="Chen B."/>
        </authorList>
    </citation>
    <scope>NUCLEOTIDE SEQUENCE</scope>
    <source>
        <strain evidence="3">S2</strain>
    </source>
</reference>
<keyword evidence="1" id="KW-0472">Membrane</keyword>
<dbReference type="OrthoDB" id="5077119at2"/>